<dbReference type="InterPro" id="IPR022265">
    <property type="entry name" value="CHP03790"/>
</dbReference>
<dbReference type="Proteomes" id="UP000295361">
    <property type="component" value="Unassembled WGS sequence"/>
</dbReference>
<organism evidence="2 3">
    <name type="scientific">Roseateles toxinivorans</name>
    <dbReference type="NCBI Taxonomy" id="270368"/>
    <lineage>
        <taxon>Bacteria</taxon>
        <taxon>Pseudomonadati</taxon>
        <taxon>Pseudomonadota</taxon>
        <taxon>Betaproteobacteria</taxon>
        <taxon>Burkholderiales</taxon>
        <taxon>Sphaerotilaceae</taxon>
        <taxon>Roseateles</taxon>
    </lineage>
</organism>
<dbReference type="EMBL" id="SNXS01000004">
    <property type="protein sequence ID" value="TDP64046.1"/>
    <property type="molecule type" value="Genomic_DNA"/>
</dbReference>
<comment type="caution">
    <text evidence="2">The sequence shown here is derived from an EMBL/GenBank/DDBJ whole genome shotgun (WGS) entry which is preliminary data.</text>
</comment>
<name>A0A4R6QJY5_9BURK</name>
<feature type="signal peptide" evidence="1">
    <location>
        <begin position="1"/>
        <end position="29"/>
    </location>
</feature>
<evidence type="ECO:0000256" key="1">
    <source>
        <dbReference type="SAM" id="SignalP"/>
    </source>
</evidence>
<feature type="chain" id="PRO_5020436863" evidence="1">
    <location>
        <begin position="30"/>
        <end position="376"/>
    </location>
</feature>
<gene>
    <name evidence="2" type="ORF">DES47_104330</name>
</gene>
<evidence type="ECO:0000313" key="2">
    <source>
        <dbReference type="EMBL" id="TDP64046.1"/>
    </source>
</evidence>
<accession>A0A4R6QJY5</accession>
<dbReference type="NCBIfam" id="TIGR03790">
    <property type="entry name" value="TIGR03790 family protein"/>
    <property type="match status" value="1"/>
</dbReference>
<dbReference type="InParanoid" id="A0A4R6QJY5"/>
<sequence length="376" mass="40417">MSPNLLMRLYLCLCACLAALLGAPTAAMAQAAASAPAAAASAVVNQPQRRWMAVPRVSGRLTARDLGLVINTADPYSVAVGEYYIDKRGIPPEQVLRLELPVKPVLSATEFELLAAQVREHMGPQVQALAMAWNQPWAVECNSITSALTLGFQPDACKQTCSPNRPSGYFNGASSRPYTELGLRPSMLLATRSVESAKALIDRGVASDGQLGRRGGPPAKAVFISTQDRARNVRSVLFPPEGLISARGIEVDLRQASETTQLRRVILMQTGVSRVDVLDNLQWLPGALADHLTSYGGQLLGSHGQMSVLDWLESGATASFGTVSEPCNHLQKFPHPQVLLLHYLQGETALEAYWKSVAWPAQGVFVGEPLAAPFAR</sequence>
<reference evidence="2 3" key="1">
    <citation type="submission" date="2019-03" db="EMBL/GenBank/DDBJ databases">
        <title>Genomic Encyclopedia of Type Strains, Phase IV (KMG-IV): sequencing the most valuable type-strain genomes for metagenomic binning, comparative biology and taxonomic classification.</title>
        <authorList>
            <person name="Goeker M."/>
        </authorList>
    </citation>
    <scope>NUCLEOTIDE SEQUENCE [LARGE SCALE GENOMIC DNA]</scope>
    <source>
        <strain evidence="2 3">DSM 16998</strain>
    </source>
</reference>
<evidence type="ECO:0000313" key="3">
    <source>
        <dbReference type="Proteomes" id="UP000295361"/>
    </source>
</evidence>
<dbReference type="AlphaFoldDB" id="A0A4R6QJY5"/>
<protein>
    <submittedName>
        <fullName evidence="2">Uncharacterized protein (TIGR03790 family)</fullName>
    </submittedName>
</protein>
<keyword evidence="1" id="KW-0732">Signal</keyword>
<keyword evidence="3" id="KW-1185">Reference proteome</keyword>
<proteinExistence type="predicted"/>